<dbReference type="PRINTS" id="PR00037">
    <property type="entry name" value="HTHLACR"/>
</dbReference>
<evidence type="ECO:0000313" key="4">
    <source>
        <dbReference type="EMBL" id="RNM30473.1"/>
    </source>
</evidence>
<dbReference type="PANTHER" id="PTHR30363">
    <property type="entry name" value="HTH-TYPE TRANSCRIPTIONAL REGULATOR SRLR-RELATED"/>
    <property type="match status" value="1"/>
</dbReference>
<organism evidence="4 5">
    <name type="scientific">Absicoccus porci</name>
    <dbReference type="NCBI Taxonomy" id="2486576"/>
    <lineage>
        <taxon>Bacteria</taxon>
        <taxon>Bacillati</taxon>
        <taxon>Bacillota</taxon>
        <taxon>Erysipelotrichia</taxon>
        <taxon>Erysipelotrichales</taxon>
        <taxon>Erysipelotrichaceae</taxon>
        <taxon>Absicoccus</taxon>
    </lineage>
</organism>
<dbReference type="Pfam" id="PF08220">
    <property type="entry name" value="HTH_DeoR"/>
    <property type="match status" value="1"/>
</dbReference>
<reference evidence="4 5" key="1">
    <citation type="submission" date="2018-11" db="EMBL/GenBank/DDBJ databases">
        <title>Clostridium sp. nov., a member of the family Erysipelotrichaceae isolated from pig faeces.</title>
        <authorList>
            <person name="Chang Y.-H."/>
        </authorList>
    </citation>
    <scope>NUCLEOTIDE SEQUENCE [LARGE SCALE GENOMIC DNA]</scope>
    <source>
        <strain evidence="4 5">YH-panp20</strain>
    </source>
</reference>
<dbReference type="SMART" id="SM01134">
    <property type="entry name" value="DeoRC"/>
    <property type="match status" value="1"/>
</dbReference>
<gene>
    <name evidence="4" type="ORF">EDX97_06705</name>
</gene>
<dbReference type="InterPro" id="IPR001034">
    <property type="entry name" value="DeoR_HTH"/>
</dbReference>
<dbReference type="PANTHER" id="PTHR30363:SF44">
    <property type="entry name" value="AGA OPERON TRANSCRIPTIONAL REPRESSOR-RELATED"/>
    <property type="match status" value="1"/>
</dbReference>
<name>A0A3N0I0C6_9FIRM</name>
<protein>
    <submittedName>
        <fullName evidence="4">DeoR/GlpR transcriptional regulator</fullName>
    </submittedName>
</protein>
<dbReference type="OrthoDB" id="9797223at2"/>
<dbReference type="Gene3D" id="1.10.10.10">
    <property type="entry name" value="Winged helix-like DNA-binding domain superfamily/Winged helix DNA-binding domain"/>
    <property type="match status" value="1"/>
</dbReference>
<proteinExistence type="predicted"/>
<dbReference type="EMBL" id="RJQC01000002">
    <property type="protein sequence ID" value="RNM30473.1"/>
    <property type="molecule type" value="Genomic_DNA"/>
</dbReference>
<dbReference type="InterPro" id="IPR036390">
    <property type="entry name" value="WH_DNA-bd_sf"/>
</dbReference>
<evidence type="ECO:0000259" key="3">
    <source>
        <dbReference type="PROSITE" id="PS51000"/>
    </source>
</evidence>
<dbReference type="InterPro" id="IPR050313">
    <property type="entry name" value="Carb_Metab_HTH_regulators"/>
</dbReference>
<sequence>MKKQQRQQAIIDLLKQNDSVRVSTISQKFKIVPMTVRRDLSELEKKGILIRTHGGAVLKSKQTYDTSTTIYKRLKVNTKIKRQIAQKALTQLKANDHIFIATGSTIELFAEAIGDDIPLTVVTNSINVVLRLSQKKNIKIYLLGGELREKSMSMTGPIAIEILKYCPIDKAFIGINAIDAQGHIYTSSVVETQLLEYLSTTIPSLYVLADASKLDKIDFVKVHLQSPYTLITNTIPVSLKANYLEHGINII</sequence>
<dbReference type="InterPro" id="IPR037171">
    <property type="entry name" value="NagB/RpiA_transferase-like"/>
</dbReference>
<keyword evidence="1" id="KW-0805">Transcription regulation</keyword>
<evidence type="ECO:0000256" key="2">
    <source>
        <dbReference type="ARBA" id="ARBA00023163"/>
    </source>
</evidence>
<dbReference type="RefSeq" id="WP_128520384.1">
    <property type="nucleotide sequence ID" value="NZ_CAUWBR010000031.1"/>
</dbReference>
<keyword evidence="5" id="KW-1185">Reference proteome</keyword>
<evidence type="ECO:0000313" key="5">
    <source>
        <dbReference type="Proteomes" id="UP000276568"/>
    </source>
</evidence>
<dbReference type="InterPro" id="IPR036388">
    <property type="entry name" value="WH-like_DNA-bd_sf"/>
</dbReference>
<dbReference type="SUPFAM" id="SSF100950">
    <property type="entry name" value="NagB/RpiA/CoA transferase-like"/>
    <property type="match status" value="1"/>
</dbReference>
<dbReference type="InterPro" id="IPR014036">
    <property type="entry name" value="DeoR-like_C"/>
</dbReference>
<keyword evidence="2" id="KW-0804">Transcription</keyword>
<dbReference type="SUPFAM" id="SSF46785">
    <property type="entry name" value="Winged helix' DNA-binding domain"/>
    <property type="match status" value="1"/>
</dbReference>
<dbReference type="PROSITE" id="PS51000">
    <property type="entry name" value="HTH_DEOR_2"/>
    <property type="match status" value="1"/>
</dbReference>
<accession>A0A3N0I0C6</accession>
<dbReference type="Proteomes" id="UP000276568">
    <property type="component" value="Unassembled WGS sequence"/>
</dbReference>
<feature type="domain" description="HTH deoR-type" evidence="3">
    <location>
        <begin position="3"/>
        <end position="58"/>
    </location>
</feature>
<dbReference type="GO" id="GO:0003700">
    <property type="term" value="F:DNA-binding transcription factor activity"/>
    <property type="evidence" value="ECO:0007669"/>
    <property type="project" value="InterPro"/>
</dbReference>
<evidence type="ECO:0000256" key="1">
    <source>
        <dbReference type="ARBA" id="ARBA00023015"/>
    </source>
</evidence>
<dbReference type="SMART" id="SM00420">
    <property type="entry name" value="HTH_DEOR"/>
    <property type="match status" value="1"/>
</dbReference>
<comment type="caution">
    <text evidence="4">The sequence shown here is derived from an EMBL/GenBank/DDBJ whole genome shotgun (WGS) entry which is preliminary data.</text>
</comment>
<dbReference type="Pfam" id="PF00455">
    <property type="entry name" value="DeoRC"/>
    <property type="match status" value="1"/>
</dbReference>
<dbReference type="AlphaFoldDB" id="A0A3N0I0C6"/>
<dbReference type="Gene3D" id="3.40.50.1360">
    <property type="match status" value="1"/>
</dbReference>